<dbReference type="PANTHER" id="PTHR33077:SF17">
    <property type="entry name" value="PROTEIN TIFY 5B"/>
    <property type="match status" value="1"/>
</dbReference>
<evidence type="ECO:0000313" key="5">
    <source>
        <dbReference type="EMBL" id="KAH6825627.1"/>
    </source>
</evidence>
<dbReference type="GO" id="GO:0005634">
    <property type="term" value="C:nucleus"/>
    <property type="evidence" value="ECO:0007669"/>
    <property type="project" value="UniProtKB-SubCell"/>
</dbReference>
<dbReference type="GO" id="GO:0009611">
    <property type="term" value="P:response to wounding"/>
    <property type="evidence" value="ECO:0007669"/>
    <property type="project" value="UniProtKB-UniRule"/>
</dbReference>
<evidence type="ECO:0000256" key="3">
    <source>
        <dbReference type="SAM" id="MobiDB-lite"/>
    </source>
</evidence>
<dbReference type="AlphaFoldDB" id="A0AAD4P4D5"/>
<dbReference type="GO" id="GO:0031347">
    <property type="term" value="P:regulation of defense response"/>
    <property type="evidence" value="ECO:0007669"/>
    <property type="project" value="UniProtKB-UniRule"/>
</dbReference>
<feature type="region of interest" description="Disordered" evidence="3">
    <location>
        <begin position="72"/>
        <end position="99"/>
    </location>
</feature>
<dbReference type="GO" id="GO:2000022">
    <property type="term" value="P:regulation of jasmonic acid mediated signaling pathway"/>
    <property type="evidence" value="ECO:0007669"/>
    <property type="project" value="UniProtKB-UniRule"/>
</dbReference>
<comment type="domain">
    <text evidence="2">The jas domain is required for interaction with COI1.</text>
</comment>
<dbReference type="InterPro" id="IPR040390">
    <property type="entry name" value="TIFY/JAZ"/>
</dbReference>
<dbReference type="InterPro" id="IPR010399">
    <property type="entry name" value="Tify_dom"/>
</dbReference>
<dbReference type="EMBL" id="SDAM02000175">
    <property type="protein sequence ID" value="KAH6825627.1"/>
    <property type="molecule type" value="Genomic_DNA"/>
</dbReference>
<comment type="similarity">
    <text evidence="1 2">Belongs to the TIFY/JAZ family.</text>
</comment>
<feature type="domain" description="Tify" evidence="4">
    <location>
        <begin position="39"/>
        <end position="73"/>
    </location>
</feature>
<keyword evidence="2" id="KW-1184">Jasmonic acid signaling pathway</keyword>
<evidence type="ECO:0000313" key="6">
    <source>
        <dbReference type="Proteomes" id="UP001190926"/>
    </source>
</evidence>
<comment type="function">
    <text evidence="2">Repressor of jasmonate responses.</text>
</comment>
<dbReference type="InterPro" id="IPR018467">
    <property type="entry name" value="CCT_CS"/>
</dbReference>
<dbReference type="Pfam" id="PF09425">
    <property type="entry name" value="Jas_motif"/>
    <property type="match status" value="1"/>
</dbReference>
<name>A0AAD4P4D5_PERFH</name>
<dbReference type="PANTHER" id="PTHR33077">
    <property type="entry name" value="PROTEIN TIFY 4A-RELATED-RELATED"/>
    <property type="match status" value="1"/>
</dbReference>
<comment type="subcellular location">
    <subcellularLocation>
        <location evidence="2">Nucleus</location>
    </subcellularLocation>
</comment>
<protein>
    <recommendedName>
        <fullName evidence="2">Protein TIFY</fullName>
    </recommendedName>
    <alternativeName>
        <fullName evidence="2">Jasmonate ZIM domain-containing protein</fullName>
    </alternativeName>
</protein>
<keyword evidence="6" id="KW-1185">Reference proteome</keyword>
<evidence type="ECO:0000256" key="2">
    <source>
        <dbReference type="RuleBase" id="RU369065"/>
    </source>
</evidence>
<accession>A0AAD4P4D5</accession>
<dbReference type="SMART" id="SM00979">
    <property type="entry name" value="TIFY"/>
    <property type="match status" value="1"/>
</dbReference>
<evidence type="ECO:0000259" key="4">
    <source>
        <dbReference type="PROSITE" id="PS51320"/>
    </source>
</evidence>
<dbReference type="Pfam" id="PF06200">
    <property type="entry name" value="tify"/>
    <property type="match status" value="1"/>
</dbReference>
<proteinExistence type="inferred from homology"/>
<keyword evidence="2" id="KW-0539">Nucleus</keyword>
<organism evidence="5 6">
    <name type="scientific">Perilla frutescens var. hirtella</name>
    <name type="common">Perilla citriodora</name>
    <name type="synonym">Perilla setoyensis</name>
    <dbReference type="NCBI Taxonomy" id="608512"/>
    <lineage>
        <taxon>Eukaryota</taxon>
        <taxon>Viridiplantae</taxon>
        <taxon>Streptophyta</taxon>
        <taxon>Embryophyta</taxon>
        <taxon>Tracheophyta</taxon>
        <taxon>Spermatophyta</taxon>
        <taxon>Magnoliopsida</taxon>
        <taxon>eudicotyledons</taxon>
        <taxon>Gunneridae</taxon>
        <taxon>Pentapetalae</taxon>
        <taxon>asterids</taxon>
        <taxon>lamiids</taxon>
        <taxon>Lamiales</taxon>
        <taxon>Lamiaceae</taxon>
        <taxon>Nepetoideae</taxon>
        <taxon>Elsholtzieae</taxon>
        <taxon>Perilla</taxon>
    </lineage>
</organism>
<dbReference type="PROSITE" id="PS51320">
    <property type="entry name" value="TIFY"/>
    <property type="match status" value="1"/>
</dbReference>
<gene>
    <name evidence="5" type="ORF">C2S53_017599</name>
</gene>
<reference evidence="5 6" key="1">
    <citation type="journal article" date="2021" name="Nat. Commun.">
        <title>Incipient diploidization of the medicinal plant Perilla within 10,000 years.</title>
        <authorList>
            <person name="Zhang Y."/>
            <person name="Shen Q."/>
            <person name="Leng L."/>
            <person name="Zhang D."/>
            <person name="Chen S."/>
            <person name="Shi Y."/>
            <person name="Ning Z."/>
            <person name="Chen S."/>
        </authorList>
    </citation>
    <scope>NUCLEOTIDE SEQUENCE [LARGE SCALE GENOMIC DNA]</scope>
    <source>
        <strain evidence="6">cv. PC099</strain>
    </source>
</reference>
<dbReference type="Proteomes" id="UP001190926">
    <property type="component" value="Unassembled WGS sequence"/>
</dbReference>
<comment type="caution">
    <text evidence="5">The sequence shown here is derived from an EMBL/GenBank/DDBJ whole genome shotgun (WGS) entry which is preliminary data.</text>
</comment>
<sequence>MKRNCNLELRLVTPSVISSHFADRSGRFHHSMLDMEDASTNKTQQLTIFYKGKVASCDATELQARAILSLASRETEEKSNKNSPATPCSPPLNSPVYSAATGLSMKRSLQRFLEKRKSRAQSISPYPITRE</sequence>
<evidence type="ECO:0000256" key="1">
    <source>
        <dbReference type="ARBA" id="ARBA00008614"/>
    </source>
</evidence>